<proteinExistence type="predicted"/>
<dbReference type="InterPro" id="IPR036237">
    <property type="entry name" value="Xyl_isomerase-like_sf"/>
</dbReference>
<protein>
    <submittedName>
        <fullName evidence="1">Sugar phosphate isomerase/epimerase</fullName>
    </submittedName>
</protein>
<dbReference type="Gene3D" id="3.20.20.150">
    <property type="entry name" value="Divalent-metal-dependent TIM barrel enzymes"/>
    <property type="match status" value="1"/>
</dbReference>
<reference evidence="2" key="1">
    <citation type="journal article" date="2019" name="Int. J. Syst. Evol. Microbiol.">
        <title>The Global Catalogue of Microorganisms (GCM) 10K type strain sequencing project: providing services to taxonomists for standard genome sequencing and annotation.</title>
        <authorList>
            <consortium name="The Broad Institute Genomics Platform"/>
            <consortium name="The Broad Institute Genome Sequencing Center for Infectious Disease"/>
            <person name="Wu L."/>
            <person name="Ma J."/>
        </authorList>
    </citation>
    <scope>NUCLEOTIDE SEQUENCE [LARGE SCALE GENOMIC DNA]</scope>
    <source>
        <strain evidence="2">KCTC 42217</strain>
    </source>
</reference>
<evidence type="ECO:0000313" key="1">
    <source>
        <dbReference type="EMBL" id="MFD2163964.1"/>
    </source>
</evidence>
<dbReference type="RefSeq" id="WP_255904804.1">
    <property type="nucleotide sequence ID" value="NZ_JAFMZO010000004.1"/>
</dbReference>
<accession>A0ABW4ZQ53</accession>
<dbReference type="SUPFAM" id="SSF51658">
    <property type="entry name" value="Xylose isomerase-like"/>
    <property type="match status" value="1"/>
</dbReference>
<organism evidence="1 2">
    <name type="scientific">Paradesertivirga mongoliensis</name>
    <dbReference type="NCBI Taxonomy" id="2100740"/>
    <lineage>
        <taxon>Bacteria</taxon>
        <taxon>Pseudomonadati</taxon>
        <taxon>Bacteroidota</taxon>
        <taxon>Sphingobacteriia</taxon>
        <taxon>Sphingobacteriales</taxon>
        <taxon>Sphingobacteriaceae</taxon>
        <taxon>Paradesertivirga</taxon>
    </lineage>
</organism>
<dbReference type="EMBL" id="JBHUHZ010000003">
    <property type="protein sequence ID" value="MFD2163964.1"/>
    <property type="molecule type" value="Genomic_DNA"/>
</dbReference>
<keyword evidence="2" id="KW-1185">Reference proteome</keyword>
<keyword evidence="1" id="KW-0413">Isomerase</keyword>
<evidence type="ECO:0000313" key="2">
    <source>
        <dbReference type="Proteomes" id="UP001597387"/>
    </source>
</evidence>
<dbReference type="Proteomes" id="UP001597387">
    <property type="component" value="Unassembled WGS sequence"/>
</dbReference>
<sequence length="275" mass="32517">MKFKFFCPRWGSENISWDLFCQRVKNEGYDGVEYGIPNEVEIRELDEAWQSFEKHGLDVIPQHYGTYDADFSRHFDNYAGWLEMVRPYPALKIDSQTGKDYFSFERNKRLIELAAEHTRLSGVAVFHETHRNKFTFAAHITFEYLSRLPDLRITLDASHWVNVAESFLEDQQEAMDLAILRTEHIHARVGYPEGPQVPDPAAPEWNEALQFHLNWWDKVVERKRLEGETLVTITPEFGPYPYMVHLPYSQKPVSDQWANNVYMMNLLKERYQKSY</sequence>
<name>A0ABW4ZQ53_9SPHI</name>
<dbReference type="GO" id="GO:0016853">
    <property type="term" value="F:isomerase activity"/>
    <property type="evidence" value="ECO:0007669"/>
    <property type="project" value="UniProtKB-KW"/>
</dbReference>
<gene>
    <name evidence="1" type="ORF">ACFSJU_16260</name>
</gene>
<comment type="caution">
    <text evidence="1">The sequence shown here is derived from an EMBL/GenBank/DDBJ whole genome shotgun (WGS) entry which is preliminary data.</text>
</comment>